<evidence type="ECO:0000313" key="1">
    <source>
        <dbReference type="EMBL" id="CAG8697395.1"/>
    </source>
</evidence>
<dbReference type="OrthoDB" id="2337740at2759"/>
<feature type="non-terminal residue" evidence="1">
    <location>
        <position position="1"/>
    </location>
</feature>
<accession>A0A9N9N2J5</accession>
<proteinExistence type="predicted"/>
<keyword evidence="2" id="KW-1185">Reference proteome</keyword>
<organism evidence="1 2">
    <name type="scientific">Racocetra fulgida</name>
    <dbReference type="NCBI Taxonomy" id="60492"/>
    <lineage>
        <taxon>Eukaryota</taxon>
        <taxon>Fungi</taxon>
        <taxon>Fungi incertae sedis</taxon>
        <taxon>Mucoromycota</taxon>
        <taxon>Glomeromycotina</taxon>
        <taxon>Glomeromycetes</taxon>
        <taxon>Diversisporales</taxon>
        <taxon>Gigasporaceae</taxon>
        <taxon>Racocetra</taxon>
    </lineage>
</organism>
<reference evidence="1" key="1">
    <citation type="submission" date="2021-06" db="EMBL/GenBank/DDBJ databases">
        <authorList>
            <person name="Kallberg Y."/>
            <person name="Tangrot J."/>
            <person name="Rosling A."/>
        </authorList>
    </citation>
    <scope>NUCLEOTIDE SEQUENCE</scope>
    <source>
        <strain evidence="1">IN212</strain>
    </source>
</reference>
<comment type="caution">
    <text evidence="1">The sequence shown here is derived from an EMBL/GenBank/DDBJ whole genome shotgun (WGS) entry which is preliminary data.</text>
</comment>
<dbReference type="AlphaFoldDB" id="A0A9N9N2J5"/>
<dbReference type="Proteomes" id="UP000789396">
    <property type="component" value="Unassembled WGS sequence"/>
</dbReference>
<name>A0A9N9N2J5_9GLOM</name>
<feature type="non-terminal residue" evidence="1">
    <location>
        <position position="99"/>
    </location>
</feature>
<dbReference type="EMBL" id="CAJVPZ010019946">
    <property type="protein sequence ID" value="CAG8697395.1"/>
    <property type="molecule type" value="Genomic_DNA"/>
</dbReference>
<gene>
    <name evidence="1" type="ORF">RFULGI_LOCUS10263</name>
</gene>
<evidence type="ECO:0000313" key="2">
    <source>
        <dbReference type="Proteomes" id="UP000789396"/>
    </source>
</evidence>
<protein>
    <submittedName>
        <fullName evidence="1">4636_t:CDS:1</fullName>
    </submittedName>
</protein>
<sequence length="99" mass="11423">GGNSNKKRQIQKETKKVGCECTLQAHYNLSNFSEVVVMHYWYEHNGHVPGSRADVKYLKKSEEIITEIKTFAQQGLSLSAIRQLMKTPTEITEKFFFNL</sequence>